<dbReference type="Proteomes" id="UP000465810">
    <property type="component" value="Unassembled WGS sequence"/>
</dbReference>
<dbReference type="GO" id="GO:0003676">
    <property type="term" value="F:nucleic acid binding"/>
    <property type="evidence" value="ECO:0007669"/>
    <property type="project" value="InterPro"/>
</dbReference>
<dbReference type="EMBL" id="WVTD01000016">
    <property type="protein sequence ID" value="MYL99497.1"/>
    <property type="molecule type" value="Genomic_DNA"/>
</dbReference>
<reference evidence="2 3" key="1">
    <citation type="submission" date="2019-12" db="EMBL/GenBank/DDBJ databases">
        <authorList>
            <person name="Feng G."/>
            <person name="Zhu H."/>
        </authorList>
    </citation>
    <scope>NUCLEOTIDE SEQUENCE [LARGE SCALE GENOMIC DNA]</scope>
    <source>
        <strain evidence="2 3">FGD1</strain>
    </source>
</reference>
<dbReference type="AlphaFoldDB" id="A0A7X4GKP2"/>
<evidence type="ECO:0000313" key="2">
    <source>
        <dbReference type="EMBL" id="MYL99497.1"/>
    </source>
</evidence>
<dbReference type="RefSeq" id="WP_160986988.1">
    <property type="nucleotide sequence ID" value="NZ_WVTD01000016.1"/>
</dbReference>
<name>A0A7X4GKP2_9SPHN</name>
<proteinExistence type="predicted"/>
<accession>A0A7X4GKP2</accession>
<sequence>MTASQTACHEAADLLSAHPDFRVLRRLVPAERLYFGEPQPPLRVGVAIDVETTGLDHSADKIIELAIQRFRFDALGRIVQIGTPRVWREDPGVPLDPQITRLTGLTDDILGGQTIDVEAAIGLLSSADIIVAHNAAFDRPFVDRRLPAVAGRPWACSMAEIDWLELGFDGRALGYLVVQCGWFFEGHRAQNDILALIYLLGHAAADGETILAKLIAASDRISYKVNAVDAPFDGKDALKARGYRWDAAMRYWSKTIAADDMESERNWLLQEIYTGHAEPAFHLQSACERFSR</sequence>
<evidence type="ECO:0000313" key="3">
    <source>
        <dbReference type="Proteomes" id="UP000465810"/>
    </source>
</evidence>
<dbReference type="SMART" id="SM00479">
    <property type="entry name" value="EXOIII"/>
    <property type="match status" value="1"/>
</dbReference>
<dbReference type="GO" id="GO:0006259">
    <property type="term" value="P:DNA metabolic process"/>
    <property type="evidence" value="ECO:0007669"/>
    <property type="project" value="UniProtKB-ARBA"/>
</dbReference>
<dbReference type="NCBIfam" id="NF006615">
    <property type="entry name" value="PRK09182.1"/>
    <property type="match status" value="1"/>
</dbReference>
<dbReference type="InterPro" id="IPR036397">
    <property type="entry name" value="RNaseH_sf"/>
</dbReference>
<feature type="domain" description="Exonuclease" evidence="1">
    <location>
        <begin position="44"/>
        <end position="209"/>
    </location>
</feature>
<evidence type="ECO:0000259" key="1">
    <source>
        <dbReference type="SMART" id="SM00479"/>
    </source>
</evidence>
<keyword evidence="3" id="KW-1185">Reference proteome</keyword>
<dbReference type="InterPro" id="IPR013520">
    <property type="entry name" value="Ribonucl_H"/>
</dbReference>
<dbReference type="GO" id="GO:0004527">
    <property type="term" value="F:exonuclease activity"/>
    <property type="evidence" value="ECO:0007669"/>
    <property type="project" value="UniProtKB-ARBA"/>
</dbReference>
<comment type="caution">
    <text evidence="2">The sequence shown here is derived from an EMBL/GenBank/DDBJ whole genome shotgun (WGS) entry which is preliminary data.</text>
</comment>
<dbReference type="InterPro" id="IPR012337">
    <property type="entry name" value="RNaseH-like_sf"/>
</dbReference>
<dbReference type="Pfam" id="PF00929">
    <property type="entry name" value="RNase_T"/>
    <property type="match status" value="1"/>
</dbReference>
<gene>
    <name evidence="2" type="ORF">GR702_17145</name>
</gene>
<protein>
    <submittedName>
        <fullName evidence="2">DNA polymerase III subunit epsilon</fullName>
    </submittedName>
</protein>
<organism evidence="2 3">
    <name type="scientific">Novosphingobium silvae</name>
    <dbReference type="NCBI Taxonomy" id="2692619"/>
    <lineage>
        <taxon>Bacteria</taxon>
        <taxon>Pseudomonadati</taxon>
        <taxon>Pseudomonadota</taxon>
        <taxon>Alphaproteobacteria</taxon>
        <taxon>Sphingomonadales</taxon>
        <taxon>Sphingomonadaceae</taxon>
        <taxon>Novosphingobium</taxon>
    </lineage>
</organism>
<dbReference type="SUPFAM" id="SSF53098">
    <property type="entry name" value="Ribonuclease H-like"/>
    <property type="match status" value="1"/>
</dbReference>
<dbReference type="CDD" id="cd06127">
    <property type="entry name" value="DEDDh"/>
    <property type="match status" value="1"/>
</dbReference>
<dbReference type="Gene3D" id="3.30.420.10">
    <property type="entry name" value="Ribonuclease H-like superfamily/Ribonuclease H"/>
    <property type="match status" value="1"/>
</dbReference>